<evidence type="ECO:0000256" key="1">
    <source>
        <dbReference type="SAM" id="Phobius"/>
    </source>
</evidence>
<feature type="transmembrane region" description="Helical" evidence="1">
    <location>
        <begin position="131"/>
        <end position="155"/>
    </location>
</feature>
<accession>A0A074XSS5</accession>
<proteinExistence type="predicted"/>
<keyword evidence="1" id="KW-0472">Membrane</keyword>
<name>A0A074XSS5_AURPU</name>
<dbReference type="EMBL" id="KL584975">
    <property type="protein sequence ID" value="KEQ88555.1"/>
    <property type="molecule type" value="Genomic_DNA"/>
</dbReference>
<evidence type="ECO:0000313" key="3">
    <source>
        <dbReference type="Proteomes" id="UP000030706"/>
    </source>
</evidence>
<dbReference type="RefSeq" id="XP_029764742.1">
    <property type="nucleotide sequence ID" value="XM_029910372.1"/>
</dbReference>
<protein>
    <submittedName>
        <fullName evidence="2">Uncharacterized protein</fullName>
    </submittedName>
</protein>
<dbReference type="HOGENOM" id="CLU_1602367_0_0_1"/>
<keyword evidence="1" id="KW-1133">Transmembrane helix</keyword>
<reference evidence="2 3" key="1">
    <citation type="journal article" date="2014" name="BMC Genomics">
        <title>Genome sequencing of four Aureobasidium pullulans varieties: biotechnological potential, stress tolerance, and description of new species.</title>
        <authorList>
            <person name="Gostin Ar C."/>
            <person name="Ohm R.A."/>
            <person name="Kogej T."/>
            <person name="Sonjak S."/>
            <person name="Turk M."/>
            <person name="Zajc J."/>
            <person name="Zalar P."/>
            <person name="Grube M."/>
            <person name="Sun H."/>
            <person name="Han J."/>
            <person name="Sharma A."/>
            <person name="Chiniquy J."/>
            <person name="Ngan C.Y."/>
            <person name="Lipzen A."/>
            <person name="Barry K."/>
            <person name="Grigoriev I.V."/>
            <person name="Gunde-Cimerman N."/>
        </authorList>
    </citation>
    <scope>NUCLEOTIDE SEQUENCE [LARGE SCALE GENOMIC DNA]</scope>
    <source>
        <strain evidence="2 3">EXF-150</strain>
    </source>
</reference>
<sequence length="166" mass="18430">MDMHTFSSRCSSPLILCKELYPSSVQCCFYLVARSCQVASAFSIPNALRLPRAPLSRLRRTRGDVPILGSPKSIHSTNAALITNCFEILSCHPCLLCTSQHIVVACHTSVCHAADLRRLVLRLTLQLTSHAILFSIVFLIVGYFTISMLSVWHIISQSHFPFLSPS</sequence>
<keyword evidence="1" id="KW-0812">Transmembrane</keyword>
<dbReference type="AlphaFoldDB" id="A0A074XSS5"/>
<dbReference type="Proteomes" id="UP000030706">
    <property type="component" value="Unassembled WGS sequence"/>
</dbReference>
<organism evidence="2 3">
    <name type="scientific">Aureobasidium pullulans EXF-150</name>
    <dbReference type="NCBI Taxonomy" id="1043002"/>
    <lineage>
        <taxon>Eukaryota</taxon>
        <taxon>Fungi</taxon>
        <taxon>Dikarya</taxon>
        <taxon>Ascomycota</taxon>
        <taxon>Pezizomycotina</taxon>
        <taxon>Dothideomycetes</taxon>
        <taxon>Dothideomycetidae</taxon>
        <taxon>Dothideales</taxon>
        <taxon>Saccotheciaceae</taxon>
        <taxon>Aureobasidium</taxon>
    </lineage>
</organism>
<evidence type="ECO:0000313" key="2">
    <source>
        <dbReference type="EMBL" id="KEQ88555.1"/>
    </source>
</evidence>
<gene>
    <name evidence="2" type="ORF">M438DRAFT_86422</name>
</gene>
<dbReference type="GeneID" id="40752678"/>
<keyword evidence="3" id="KW-1185">Reference proteome</keyword>